<evidence type="ECO:0000259" key="3">
    <source>
        <dbReference type="Pfam" id="PF18705"/>
    </source>
</evidence>
<evidence type="ECO:0000313" key="4">
    <source>
        <dbReference type="EMBL" id="MBC5628948.1"/>
    </source>
</evidence>
<dbReference type="Pfam" id="PF13786">
    <property type="entry name" value="DUF4179"/>
    <property type="match status" value="1"/>
</dbReference>
<protein>
    <submittedName>
        <fullName evidence="4">DUF4179 domain-containing protein</fullName>
    </submittedName>
</protein>
<comment type="caution">
    <text evidence="4">The sequence shown here is derived from an EMBL/GenBank/DDBJ whole genome shotgun (WGS) entry which is preliminary data.</text>
</comment>
<evidence type="ECO:0000256" key="1">
    <source>
        <dbReference type="SAM" id="Phobius"/>
    </source>
</evidence>
<sequence>MDRNDNEFDKEVKERLKEEVNFVPDNINKAFDEALLKVQATKKKRNYKKIAGIVSIFLSAGLFGFSVTPYAKNIPVLRNIYETFNRKTYENYDKYASDINITKESNGIGITINKVIYDGIDLEIFYTVEGDKIINKKLNSIYFHNESFKVNGEELFIGGIGSAKYDEEGKVYVGSSNYLINSGNMLPTNYKGDIIEVPDEFILTLEINEISLVENGSIKGDWNFDIPVSNEKLKNGVSEIEINADLSSIQEGLILEDVILTPINTAILGRTDYDGYNFLDYLIIDDKGRTLENKASAYRNENTESRYGNIFMRRYKEIYEDTESITIIPNIHVISNPPSDYEESPNDIKWEAPQEIKVPLNLDGETIIKTKYGEEYGTITKVEVKEDKTLVYYKPTIGIYRDLKMIVEDENELNISYPVDDYYRNEESTTKYNAETGEFVIEFHKALVEGKYSITYLDNSRNDIYLFDKAIKVDVK</sequence>
<dbReference type="Gene3D" id="2.60.40.1630">
    <property type="entry name" value="bacillus anthracis domain"/>
    <property type="match status" value="1"/>
</dbReference>
<dbReference type="Pfam" id="PF18705">
    <property type="entry name" value="DUF5643"/>
    <property type="match status" value="1"/>
</dbReference>
<name>A0ABR7DC70_9CLOT</name>
<gene>
    <name evidence="4" type="ORF">H8S20_08590</name>
</gene>
<dbReference type="EMBL" id="JACOOO010000016">
    <property type="protein sequence ID" value="MBC5628948.1"/>
    <property type="molecule type" value="Genomic_DNA"/>
</dbReference>
<evidence type="ECO:0000313" key="5">
    <source>
        <dbReference type="Proteomes" id="UP000596929"/>
    </source>
</evidence>
<feature type="domain" description="DUF5643" evidence="3">
    <location>
        <begin position="240"/>
        <end position="351"/>
    </location>
</feature>
<proteinExistence type="predicted"/>
<dbReference type="InterPro" id="IPR025436">
    <property type="entry name" value="DUF4179"/>
</dbReference>
<keyword evidence="1" id="KW-0472">Membrane</keyword>
<dbReference type="InterPro" id="IPR040680">
    <property type="entry name" value="DUF5643"/>
</dbReference>
<keyword evidence="1" id="KW-0812">Transmembrane</keyword>
<reference evidence="4 5" key="1">
    <citation type="submission" date="2020-08" db="EMBL/GenBank/DDBJ databases">
        <title>Genome public.</title>
        <authorList>
            <person name="Liu C."/>
            <person name="Sun Q."/>
        </authorList>
    </citation>
    <scope>NUCLEOTIDE SEQUENCE [LARGE SCALE GENOMIC DNA]</scope>
    <source>
        <strain evidence="4 5">NSJ-6</strain>
    </source>
</reference>
<keyword evidence="5" id="KW-1185">Reference proteome</keyword>
<evidence type="ECO:0000259" key="2">
    <source>
        <dbReference type="Pfam" id="PF13786"/>
    </source>
</evidence>
<accession>A0ABR7DC70</accession>
<feature type="transmembrane region" description="Helical" evidence="1">
    <location>
        <begin position="50"/>
        <end position="71"/>
    </location>
</feature>
<dbReference type="Proteomes" id="UP000596929">
    <property type="component" value="Unassembled WGS sequence"/>
</dbReference>
<feature type="domain" description="DUF4179" evidence="2">
    <location>
        <begin position="42"/>
        <end position="129"/>
    </location>
</feature>
<dbReference type="RefSeq" id="WP_186859861.1">
    <property type="nucleotide sequence ID" value="NZ_JACOOO010000016.1"/>
</dbReference>
<keyword evidence="1" id="KW-1133">Transmembrane helix</keyword>
<organism evidence="4 5">
    <name type="scientific">Clostridium hominis</name>
    <dbReference type="NCBI Taxonomy" id="2763036"/>
    <lineage>
        <taxon>Bacteria</taxon>
        <taxon>Bacillati</taxon>
        <taxon>Bacillota</taxon>
        <taxon>Clostridia</taxon>
        <taxon>Eubacteriales</taxon>
        <taxon>Clostridiaceae</taxon>
        <taxon>Clostridium</taxon>
    </lineage>
</organism>